<dbReference type="InterPro" id="IPR022691">
    <property type="entry name" value="Tscrpt_elong_fac_GreA/B_N"/>
</dbReference>
<dbReference type="GO" id="GO:0006354">
    <property type="term" value="P:DNA-templated transcription elongation"/>
    <property type="evidence" value="ECO:0007669"/>
    <property type="project" value="TreeGrafter"/>
</dbReference>
<comment type="function">
    <text evidence="6 8 9">Necessary for efficient RNA polymerase transcription elongation past template-encoded arresting sites. The arresting sites in DNA have the property of trapping a certain fraction of elongating RNA polymerases that pass through, resulting in locked ternary complexes. Cleavage of the nascent transcript by cleavage factors such as GreA or GreB allows the resumption of elongation from the new 3'terminus. GreA releases sequences of 2 to 3 nucleotides.</text>
</comment>
<protein>
    <recommendedName>
        <fullName evidence="2 8">Transcription elongation factor GreA</fullName>
    </recommendedName>
    <alternativeName>
        <fullName evidence="7 8">Transcript cleavage factor GreA</fullName>
    </alternativeName>
</protein>
<comment type="similarity">
    <text evidence="1 8 9">Belongs to the GreA/GreB family.</text>
</comment>
<evidence type="ECO:0000256" key="3">
    <source>
        <dbReference type="ARBA" id="ARBA00023015"/>
    </source>
</evidence>
<evidence type="ECO:0000256" key="6">
    <source>
        <dbReference type="ARBA" id="ARBA00024916"/>
    </source>
</evidence>
<keyword evidence="13" id="KW-1185">Reference proteome</keyword>
<dbReference type="EMBL" id="CP006873">
    <property type="protein sequence ID" value="AID37495.1"/>
    <property type="molecule type" value="Genomic_DNA"/>
</dbReference>
<evidence type="ECO:0000313" key="12">
    <source>
        <dbReference type="EMBL" id="AID37495.1"/>
    </source>
</evidence>
<evidence type="ECO:0000256" key="7">
    <source>
        <dbReference type="ARBA" id="ARBA00030776"/>
    </source>
</evidence>
<evidence type="ECO:0000259" key="11">
    <source>
        <dbReference type="Pfam" id="PF03449"/>
    </source>
</evidence>
<reference evidence="12 13" key="1">
    <citation type="journal article" date="2014" name="Genome Biol. Evol.">
        <title>Genome sequence of "Candidatus Walczuchella monophlebidarum" the flavobacterial endosymbiont of Llaveia axin axin (Hemiptera: Coccoidea: Monophlebidae).</title>
        <authorList>
            <person name="Rosas-Perez T."/>
            <person name="Rosenblueth M."/>
            <person name="Rincon-Rosales R."/>
            <person name="Mora J."/>
            <person name="Martinez-Romero E."/>
        </authorList>
    </citation>
    <scope>NUCLEOTIDE SEQUENCE [LARGE SCALE GENOMIC DNA]</scope>
    <source>
        <strain evidence="12">FNIIJ</strain>
    </source>
</reference>
<keyword evidence="4 8" id="KW-0238">DNA-binding</keyword>
<dbReference type="NCBIfam" id="TIGR01462">
    <property type="entry name" value="greA"/>
    <property type="match status" value="1"/>
</dbReference>
<evidence type="ECO:0000313" key="13">
    <source>
        <dbReference type="Proteomes" id="UP000027148"/>
    </source>
</evidence>
<dbReference type="HOGENOM" id="CLU_101379_2_0_10"/>
<dbReference type="PROSITE" id="PS00829">
    <property type="entry name" value="GREAB_1"/>
    <property type="match status" value="1"/>
</dbReference>
<dbReference type="GO" id="GO:0003677">
    <property type="term" value="F:DNA binding"/>
    <property type="evidence" value="ECO:0007669"/>
    <property type="project" value="UniProtKB-UniRule"/>
</dbReference>
<name>A0A068DP17_9FLAO</name>
<dbReference type="Gene3D" id="1.10.287.180">
    <property type="entry name" value="Transcription elongation factor, GreA/GreB, N-terminal domain"/>
    <property type="match status" value="1"/>
</dbReference>
<dbReference type="InterPro" id="IPR018151">
    <property type="entry name" value="TF_GreA/GreB_CS"/>
</dbReference>
<evidence type="ECO:0000256" key="2">
    <source>
        <dbReference type="ARBA" id="ARBA00013729"/>
    </source>
</evidence>
<dbReference type="HAMAP" id="MF_00105">
    <property type="entry name" value="GreA_GreB"/>
    <property type="match status" value="1"/>
</dbReference>
<dbReference type="SUPFAM" id="SSF54534">
    <property type="entry name" value="FKBP-like"/>
    <property type="match status" value="1"/>
</dbReference>
<dbReference type="FunFam" id="1.10.287.180:FF:000001">
    <property type="entry name" value="Transcription elongation factor GreA"/>
    <property type="match status" value="1"/>
</dbReference>
<keyword evidence="5 8" id="KW-0804">Transcription</keyword>
<dbReference type="InterPro" id="IPR023459">
    <property type="entry name" value="Tscrpt_elong_fac_GreA/B_fam"/>
</dbReference>
<dbReference type="Pfam" id="PF01272">
    <property type="entry name" value="GreA_GreB"/>
    <property type="match status" value="1"/>
</dbReference>
<dbReference type="Gene3D" id="3.10.50.30">
    <property type="entry name" value="Transcription elongation factor, GreA/GreB, C-terminal domain"/>
    <property type="match status" value="1"/>
</dbReference>
<dbReference type="InterPro" id="IPR006359">
    <property type="entry name" value="Tscrpt_elong_fac_GreA"/>
</dbReference>
<evidence type="ECO:0000256" key="5">
    <source>
        <dbReference type="ARBA" id="ARBA00023163"/>
    </source>
</evidence>
<feature type="domain" description="Transcription elongation factor GreA/GreB C-terminal" evidence="10">
    <location>
        <begin position="86"/>
        <end position="159"/>
    </location>
</feature>
<dbReference type="PANTHER" id="PTHR30437">
    <property type="entry name" value="TRANSCRIPTION ELONGATION FACTOR GREA"/>
    <property type="match status" value="1"/>
</dbReference>
<organism evidence="12 13">
    <name type="scientific">Candidatus Walczuchella monophlebidarum</name>
    <dbReference type="NCBI Taxonomy" id="1415657"/>
    <lineage>
        <taxon>Bacteria</taxon>
        <taxon>Pseudomonadati</taxon>
        <taxon>Bacteroidota</taxon>
        <taxon>Flavobacteriia</taxon>
        <taxon>Flavobacteriales</taxon>
        <taxon>Candidatus Walczuchella</taxon>
    </lineage>
</organism>
<dbReference type="GO" id="GO:0003746">
    <property type="term" value="F:translation elongation factor activity"/>
    <property type="evidence" value="ECO:0007669"/>
    <property type="project" value="UniProtKB-KW"/>
</dbReference>
<dbReference type="InterPro" id="IPR028624">
    <property type="entry name" value="Tscrpt_elong_fac_GreA/B"/>
</dbReference>
<evidence type="ECO:0000256" key="8">
    <source>
        <dbReference type="HAMAP-Rule" id="MF_00105"/>
    </source>
</evidence>
<keyword evidence="3 8" id="KW-0805">Transcription regulation</keyword>
<evidence type="ECO:0000256" key="4">
    <source>
        <dbReference type="ARBA" id="ARBA00023125"/>
    </source>
</evidence>
<feature type="domain" description="Transcription elongation factor GreA/GreB N-terminal" evidence="11">
    <location>
        <begin position="8"/>
        <end position="77"/>
    </location>
</feature>
<dbReference type="STRING" id="1415657.FNIIJ_234"/>
<dbReference type="SUPFAM" id="SSF46557">
    <property type="entry name" value="GreA transcript cleavage protein, N-terminal domain"/>
    <property type="match status" value="1"/>
</dbReference>
<keyword evidence="12" id="KW-0251">Elongation factor</keyword>
<dbReference type="NCBIfam" id="NF001263">
    <property type="entry name" value="PRK00226.1-4"/>
    <property type="match status" value="1"/>
</dbReference>
<dbReference type="InterPro" id="IPR036805">
    <property type="entry name" value="Tscrpt_elong_fac_GreA/B_N_sf"/>
</dbReference>
<dbReference type="Proteomes" id="UP000027148">
    <property type="component" value="Chromosome"/>
</dbReference>
<proteinExistence type="inferred from homology"/>
<dbReference type="KEGG" id="elv:FNIIJ_234"/>
<dbReference type="AlphaFoldDB" id="A0A068DP17"/>
<dbReference type="PANTHER" id="PTHR30437:SF4">
    <property type="entry name" value="TRANSCRIPTION ELONGATION FACTOR GREA"/>
    <property type="match status" value="1"/>
</dbReference>
<dbReference type="GO" id="GO:0032784">
    <property type="term" value="P:regulation of DNA-templated transcription elongation"/>
    <property type="evidence" value="ECO:0007669"/>
    <property type="project" value="UniProtKB-UniRule"/>
</dbReference>
<sequence length="159" mass="17759">MPIEKSEYLTEEGLKKLIKEVEHLETVERSRISQQISEARDKGDLSENAEYDAAKAAQELIEMRIARIKEKISHARVIDSSQVDRSKVSILSTVHIKNITKGIIHIYTLVPESEADLSAGRISIKTPIAQGLLGKKIGETSNIRLPNGNKIVLEILKIH</sequence>
<dbReference type="InterPro" id="IPR001437">
    <property type="entry name" value="Tscrpt_elong_fac_GreA/B_C"/>
</dbReference>
<gene>
    <name evidence="8 12" type="primary">greA</name>
    <name evidence="12" type="ORF">FNIIJ_234</name>
</gene>
<dbReference type="Pfam" id="PF03449">
    <property type="entry name" value="GreA_GreB_N"/>
    <property type="match status" value="1"/>
</dbReference>
<dbReference type="GO" id="GO:0070063">
    <property type="term" value="F:RNA polymerase binding"/>
    <property type="evidence" value="ECO:0007669"/>
    <property type="project" value="InterPro"/>
</dbReference>
<keyword evidence="12" id="KW-0648">Protein biosynthesis</keyword>
<dbReference type="PIRSF" id="PIRSF006092">
    <property type="entry name" value="GreA_GreB"/>
    <property type="match status" value="1"/>
</dbReference>
<accession>A0A068DP17</accession>
<evidence type="ECO:0000256" key="1">
    <source>
        <dbReference type="ARBA" id="ARBA00008213"/>
    </source>
</evidence>
<evidence type="ECO:0000256" key="9">
    <source>
        <dbReference type="RuleBase" id="RU000556"/>
    </source>
</evidence>
<dbReference type="InterPro" id="IPR036953">
    <property type="entry name" value="GreA/GreB_C_sf"/>
</dbReference>
<evidence type="ECO:0000259" key="10">
    <source>
        <dbReference type="Pfam" id="PF01272"/>
    </source>
</evidence>